<dbReference type="Proteomes" id="UP000267408">
    <property type="component" value="Unassembled WGS sequence"/>
</dbReference>
<dbReference type="Pfam" id="PF13302">
    <property type="entry name" value="Acetyltransf_3"/>
    <property type="match status" value="1"/>
</dbReference>
<dbReference type="InterPro" id="IPR051908">
    <property type="entry name" value="Ribosomal_N-acetyltransferase"/>
</dbReference>
<proteinExistence type="predicted"/>
<evidence type="ECO:0000259" key="1">
    <source>
        <dbReference type="PROSITE" id="PS51186"/>
    </source>
</evidence>
<evidence type="ECO:0000313" key="5">
    <source>
        <dbReference type="Proteomes" id="UP000267408"/>
    </source>
</evidence>
<dbReference type="GO" id="GO:1990189">
    <property type="term" value="F:protein N-terminal-serine acetyltransferase activity"/>
    <property type="evidence" value="ECO:0007669"/>
    <property type="project" value="TreeGrafter"/>
</dbReference>
<dbReference type="OrthoDB" id="9814648at2"/>
<protein>
    <submittedName>
        <fullName evidence="3">RimJ/RimL family protein N-acetyltransferase</fullName>
    </submittedName>
</protein>
<dbReference type="InterPro" id="IPR016181">
    <property type="entry name" value="Acyl_CoA_acyltransferase"/>
</dbReference>
<gene>
    <name evidence="3" type="ORF">EDD38_0281</name>
    <name evidence="2" type="ORF">EDD39_6493</name>
</gene>
<dbReference type="PANTHER" id="PTHR43441">
    <property type="entry name" value="RIBOSOMAL-PROTEIN-SERINE ACETYLTRANSFERASE"/>
    <property type="match status" value="1"/>
</dbReference>
<keyword evidence="2" id="KW-0808">Transferase</keyword>
<keyword evidence="4" id="KW-1185">Reference proteome</keyword>
<sequence>MTSYWTGERVRLRAVEPGDGPLLARLSEQEERLGDALDPPRSAEGWAALAREKAAADPTADTYQLVVESRADGAAVGSVGVHRADNRSGLFEYGITVGAEHRRRGYAAEAVRLVLRHQFEERRHHKATARVFAHNEPSLALQRRLGFVEEGRLGRHFFVAGEHRDVALFAMFAEEFFARYGGPTRL</sequence>
<dbReference type="PANTHER" id="PTHR43441:SF10">
    <property type="entry name" value="ACETYLTRANSFERASE"/>
    <property type="match status" value="1"/>
</dbReference>
<dbReference type="SUPFAM" id="SSF55729">
    <property type="entry name" value="Acyl-CoA N-acyltransferases (Nat)"/>
    <property type="match status" value="1"/>
</dbReference>
<comment type="caution">
    <text evidence="3">The sequence shown here is derived from an EMBL/GenBank/DDBJ whole genome shotgun (WGS) entry which is preliminary data.</text>
</comment>
<dbReference type="GO" id="GO:0008999">
    <property type="term" value="F:protein-N-terminal-alanine acetyltransferase activity"/>
    <property type="evidence" value="ECO:0007669"/>
    <property type="project" value="TreeGrafter"/>
</dbReference>
<dbReference type="Gene3D" id="3.40.630.30">
    <property type="match status" value="1"/>
</dbReference>
<reference evidence="4 5" key="1">
    <citation type="submission" date="2018-11" db="EMBL/GenBank/DDBJ databases">
        <title>Sequencing the genomes of 1000 actinobacteria strains.</title>
        <authorList>
            <person name="Klenk H.-P."/>
        </authorList>
    </citation>
    <scope>NUCLEOTIDE SEQUENCE [LARGE SCALE GENOMIC DNA]</scope>
    <source>
        <strain evidence="2 5">DSM 44780</strain>
        <strain evidence="3 4">DSM 44781</strain>
    </source>
</reference>
<dbReference type="AlphaFoldDB" id="A0A3N4RGU6"/>
<dbReference type="PROSITE" id="PS51186">
    <property type="entry name" value="GNAT"/>
    <property type="match status" value="1"/>
</dbReference>
<accession>A0A3N4RGU6</accession>
<accession>A0A8G1XAX7</accession>
<evidence type="ECO:0000313" key="2">
    <source>
        <dbReference type="EMBL" id="ROR38313.1"/>
    </source>
</evidence>
<dbReference type="RefSeq" id="WP_123562817.1">
    <property type="nucleotide sequence ID" value="NZ_JBEXVB010000178.1"/>
</dbReference>
<dbReference type="InterPro" id="IPR000182">
    <property type="entry name" value="GNAT_dom"/>
</dbReference>
<feature type="domain" description="N-acetyltransferase" evidence="1">
    <location>
        <begin position="10"/>
        <end position="174"/>
    </location>
</feature>
<organism evidence="3 4">
    <name type="scientific">Kitasatospora cineracea</name>
    <dbReference type="NCBI Taxonomy" id="88074"/>
    <lineage>
        <taxon>Bacteria</taxon>
        <taxon>Bacillati</taxon>
        <taxon>Actinomycetota</taxon>
        <taxon>Actinomycetes</taxon>
        <taxon>Kitasatosporales</taxon>
        <taxon>Streptomycetaceae</taxon>
        <taxon>Kitasatospora</taxon>
    </lineage>
</organism>
<dbReference type="EMBL" id="RKQG01000001">
    <property type="protein sequence ID" value="RPE32036.1"/>
    <property type="molecule type" value="Genomic_DNA"/>
</dbReference>
<dbReference type="Proteomes" id="UP000266906">
    <property type="component" value="Unassembled WGS sequence"/>
</dbReference>
<evidence type="ECO:0000313" key="3">
    <source>
        <dbReference type="EMBL" id="RPE32036.1"/>
    </source>
</evidence>
<dbReference type="GO" id="GO:0005737">
    <property type="term" value="C:cytoplasm"/>
    <property type="evidence" value="ECO:0007669"/>
    <property type="project" value="TreeGrafter"/>
</dbReference>
<evidence type="ECO:0000313" key="4">
    <source>
        <dbReference type="Proteomes" id="UP000266906"/>
    </source>
</evidence>
<dbReference type="EMBL" id="RJVJ01000002">
    <property type="protein sequence ID" value="ROR38313.1"/>
    <property type="molecule type" value="Genomic_DNA"/>
</dbReference>
<name>A0A3N4RGU6_9ACTN</name>